<organism evidence="2 3">
    <name type="scientific">Lactuca saligna</name>
    <name type="common">Willowleaf lettuce</name>
    <dbReference type="NCBI Taxonomy" id="75948"/>
    <lineage>
        <taxon>Eukaryota</taxon>
        <taxon>Viridiplantae</taxon>
        <taxon>Streptophyta</taxon>
        <taxon>Embryophyta</taxon>
        <taxon>Tracheophyta</taxon>
        <taxon>Spermatophyta</taxon>
        <taxon>Magnoliopsida</taxon>
        <taxon>eudicotyledons</taxon>
        <taxon>Gunneridae</taxon>
        <taxon>Pentapetalae</taxon>
        <taxon>asterids</taxon>
        <taxon>campanulids</taxon>
        <taxon>Asterales</taxon>
        <taxon>Asteraceae</taxon>
        <taxon>Cichorioideae</taxon>
        <taxon>Cichorieae</taxon>
        <taxon>Lactucinae</taxon>
        <taxon>Lactuca</taxon>
    </lineage>
</organism>
<feature type="compositionally biased region" description="Polar residues" evidence="1">
    <location>
        <begin position="171"/>
        <end position="181"/>
    </location>
</feature>
<accession>A0AA36EL84</accession>
<dbReference type="EMBL" id="OX465084">
    <property type="protein sequence ID" value="CAI9300114.1"/>
    <property type="molecule type" value="Genomic_DNA"/>
</dbReference>
<feature type="compositionally biased region" description="Polar residues" evidence="1">
    <location>
        <begin position="112"/>
        <end position="127"/>
    </location>
</feature>
<evidence type="ECO:0000313" key="3">
    <source>
        <dbReference type="Proteomes" id="UP001177003"/>
    </source>
</evidence>
<protein>
    <submittedName>
        <fullName evidence="2">Uncharacterized protein</fullName>
    </submittedName>
</protein>
<feature type="compositionally biased region" description="Low complexity" evidence="1">
    <location>
        <begin position="101"/>
        <end position="111"/>
    </location>
</feature>
<evidence type="ECO:0000313" key="2">
    <source>
        <dbReference type="EMBL" id="CAI9300114.1"/>
    </source>
</evidence>
<evidence type="ECO:0000256" key="1">
    <source>
        <dbReference type="SAM" id="MobiDB-lite"/>
    </source>
</evidence>
<dbReference type="Proteomes" id="UP001177003">
    <property type="component" value="Chromosome 8"/>
</dbReference>
<feature type="region of interest" description="Disordered" evidence="1">
    <location>
        <begin position="158"/>
        <end position="181"/>
    </location>
</feature>
<name>A0AA36EL84_LACSI</name>
<sequence length="181" mass="19792">MKIFSKVHEEDDEDLYEDVQFLNEIDFTRISDDILTNIELDLDDEEFGPLPGFARSCLNKVNEVASSATKTREQGNVLKSFLSTSKPMEVASSQGDVNSDIPPSISTISTSAPLVSESTQPQTSQSYLERSQSVTSLEVPIVSNAPQFFSIFTATTAYTPPTQTDDDPSTMFQTGCSSSIP</sequence>
<dbReference type="AlphaFoldDB" id="A0AA36EL84"/>
<keyword evidence="3" id="KW-1185">Reference proteome</keyword>
<proteinExistence type="predicted"/>
<feature type="region of interest" description="Disordered" evidence="1">
    <location>
        <begin position="89"/>
        <end position="127"/>
    </location>
</feature>
<gene>
    <name evidence="2" type="ORF">LSALG_LOCUS38776</name>
</gene>
<reference evidence="2" key="1">
    <citation type="submission" date="2023-04" db="EMBL/GenBank/DDBJ databases">
        <authorList>
            <person name="Vijverberg K."/>
            <person name="Xiong W."/>
            <person name="Schranz E."/>
        </authorList>
    </citation>
    <scope>NUCLEOTIDE SEQUENCE</scope>
</reference>